<gene>
    <name evidence="10" type="ORF">JOF29_005287</name>
</gene>
<dbReference type="InterPro" id="IPR018483">
    <property type="entry name" value="Carb_kinase_FGGY_CS"/>
</dbReference>
<evidence type="ECO:0000256" key="6">
    <source>
        <dbReference type="ARBA" id="ARBA00043149"/>
    </source>
</evidence>
<dbReference type="InterPro" id="IPR018485">
    <property type="entry name" value="FGGY_C"/>
</dbReference>
<name>A0ABS4URC0_9ACTN</name>
<evidence type="ECO:0000313" key="10">
    <source>
        <dbReference type="EMBL" id="MBP2354177.1"/>
    </source>
</evidence>
<keyword evidence="3" id="KW-0547">Nucleotide-binding</keyword>
<evidence type="ECO:0000259" key="8">
    <source>
        <dbReference type="Pfam" id="PF00370"/>
    </source>
</evidence>
<dbReference type="Proteomes" id="UP000755585">
    <property type="component" value="Unassembled WGS sequence"/>
</dbReference>
<sequence>MVQAVLAVDQGTTNSKAALVTADGTVLATGSHPVGISTPHPGWVEQDAENIWLSVLKATTTCLNAAAGGGGAAGGGVEVVGIALSTQRESVVGWDHSGNPVGPVLGWQDARTSSWCAQLPVAVDELVRRRTGLRVDAMFSAPKMRWLLDRSDAYVGTVDSWLIHRLTGCREHLTEAGNASRTLLYDLTALDWSAELLDAFGIPRAALPEVRRSDAGFGHTKDVPGLPDGIPIVAVLADSHAAMYGQGCTLAGMVKATYGTGSSVMTPITDFAPDGCTLAWLTDRPGYALEGNIVSSGAALAWTADLLGLPDVGALMHLAATVPAADGVVLVPAFAGLGAPHWDREARAALTGMSSSTTRAHIARAAVDAVAHQICDITDTIPGGLTTLRADGGATVSDLLMQTQADLLGRPVEAADVPEISALGVAELAWSTLDAHTTRSTSVSSRGSGSRTPWAARRTFRTFEPVAADRARRRDEWAAAVAAVRVRPA</sequence>
<comment type="caution">
    <text evidence="10">The sequence shown here is derived from an EMBL/GenBank/DDBJ whole genome shotgun (WGS) entry which is preliminary data.</text>
</comment>
<dbReference type="InterPro" id="IPR000577">
    <property type="entry name" value="Carb_kinase_FGGY"/>
</dbReference>
<dbReference type="PANTHER" id="PTHR10196">
    <property type="entry name" value="SUGAR KINASE"/>
    <property type="match status" value="1"/>
</dbReference>
<evidence type="ECO:0000256" key="3">
    <source>
        <dbReference type="ARBA" id="ARBA00022741"/>
    </source>
</evidence>
<keyword evidence="11" id="KW-1185">Reference proteome</keyword>
<dbReference type="Pfam" id="PF00370">
    <property type="entry name" value="FGGY_N"/>
    <property type="match status" value="1"/>
</dbReference>
<dbReference type="CDD" id="cd07769">
    <property type="entry name" value="ASKHA_NBD_FGGY_GK"/>
    <property type="match status" value="1"/>
</dbReference>
<dbReference type="PANTHER" id="PTHR10196:SF69">
    <property type="entry name" value="GLYCEROL KINASE"/>
    <property type="match status" value="1"/>
</dbReference>
<evidence type="ECO:0000259" key="9">
    <source>
        <dbReference type="Pfam" id="PF02782"/>
    </source>
</evidence>
<keyword evidence="2 7" id="KW-0808">Transferase</keyword>
<evidence type="ECO:0000256" key="1">
    <source>
        <dbReference type="ARBA" id="ARBA00009156"/>
    </source>
</evidence>
<evidence type="ECO:0000313" key="11">
    <source>
        <dbReference type="Proteomes" id="UP000755585"/>
    </source>
</evidence>
<comment type="similarity">
    <text evidence="1 7">Belongs to the FGGY kinase family.</text>
</comment>
<proteinExistence type="inferred from homology"/>
<dbReference type="RefSeq" id="WP_209697031.1">
    <property type="nucleotide sequence ID" value="NZ_BAAAVU010000025.1"/>
</dbReference>
<dbReference type="InterPro" id="IPR018484">
    <property type="entry name" value="FGGY_N"/>
</dbReference>
<evidence type="ECO:0000256" key="5">
    <source>
        <dbReference type="ARBA" id="ARBA00022840"/>
    </source>
</evidence>
<evidence type="ECO:0000256" key="7">
    <source>
        <dbReference type="RuleBase" id="RU003733"/>
    </source>
</evidence>
<accession>A0ABS4URC0</accession>
<dbReference type="PROSITE" id="PS00445">
    <property type="entry name" value="FGGY_KINASES_2"/>
    <property type="match status" value="1"/>
</dbReference>
<evidence type="ECO:0000256" key="4">
    <source>
        <dbReference type="ARBA" id="ARBA00022777"/>
    </source>
</evidence>
<protein>
    <recommendedName>
        <fullName evidence="6">ATP:glycerol 3-phosphotransferase</fullName>
    </recommendedName>
</protein>
<dbReference type="Pfam" id="PF02782">
    <property type="entry name" value="FGGY_C"/>
    <property type="match status" value="1"/>
</dbReference>
<dbReference type="GO" id="GO:0004370">
    <property type="term" value="F:glycerol kinase activity"/>
    <property type="evidence" value="ECO:0007669"/>
    <property type="project" value="UniProtKB-EC"/>
</dbReference>
<feature type="domain" description="Carbohydrate kinase FGGY N-terminal" evidence="8">
    <location>
        <begin position="5"/>
        <end position="245"/>
    </location>
</feature>
<evidence type="ECO:0000256" key="2">
    <source>
        <dbReference type="ARBA" id="ARBA00022679"/>
    </source>
</evidence>
<dbReference type="Gene3D" id="3.30.420.40">
    <property type="match status" value="2"/>
</dbReference>
<dbReference type="InterPro" id="IPR043129">
    <property type="entry name" value="ATPase_NBD"/>
</dbReference>
<keyword evidence="4 7" id="KW-0418">Kinase</keyword>
<dbReference type="SUPFAM" id="SSF53067">
    <property type="entry name" value="Actin-like ATPase domain"/>
    <property type="match status" value="2"/>
</dbReference>
<reference evidence="10 11" key="1">
    <citation type="submission" date="2021-03" db="EMBL/GenBank/DDBJ databases">
        <title>Sequencing the genomes of 1000 actinobacteria strains.</title>
        <authorList>
            <person name="Klenk H.-P."/>
        </authorList>
    </citation>
    <scope>NUCLEOTIDE SEQUENCE [LARGE SCALE GENOMIC DNA]</scope>
    <source>
        <strain evidence="10 11">DSM 18824</strain>
    </source>
</reference>
<dbReference type="EMBL" id="JAGINT010000002">
    <property type="protein sequence ID" value="MBP2354177.1"/>
    <property type="molecule type" value="Genomic_DNA"/>
</dbReference>
<feature type="domain" description="Carbohydrate kinase FGGY C-terminal" evidence="9">
    <location>
        <begin position="255"/>
        <end position="429"/>
    </location>
</feature>
<organism evidence="10 11">
    <name type="scientific">Kribbella aluminosa</name>
    <dbReference type="NCBI Taxonomy" id="416017"/>
    <lineage>
        <taxon>Bacteria</taxon>
        <taxon>Bacillati</taxon>
        <taxon>Actinomycetota</taxon>
        <taxon>Actinomycetes</taxon>
        <taxon>Propionibacteriales</taxon>
        <taxon>Kribbellaceae</taxon>
        <taxon>Kribbella</taxon>
    </lineage>
</organism>
<keyword evidence="5" id="KW-0067">ATP-binding</keyword>
<dbReference type="PIRSF" id="PIRSF000538">
    <property type="entry name" value="GlpK"/>
    <property type="match status" value="1"/>
</dbReference>